<feature type="transmembrane region" description="Helical" evidence="6">
    <location>
        <begin position="341"/>
        <end position="366"/>
    </location>
</feature>
<organism evidence="8 9">
    <name type="scientific">Spiroplasma chinense</name>
    <dbReference type="NCBI Taxonomy" id="216932"/>
    <lineage>
        <taxon>Bacteria</taxon>
        <taxon>Bacillati</taxon>
        <taxon>Mycoplasmatota</taxon>
        <taxon>Mollicutes</taxon>
        <taxon>Entomoplasmatales</taxon>
        <taxon>Spiroplasmataceae</taxon>
        <taxon>Spiroplasma</taxon>
    </lineage>
</organism>
<reference evidence="8 9" key="1">
    <citation type="submission" date="2019-08" db="EMBL/GenBank/DDBJ databases">
        <title>Complete genome sequence of Spiroplasma chinense CCH (DSM 19755).</title>
        <authorList>
            <person name="Shen H.-Y."/>
            <person name="Lin Y.-C."/>
            <person name="Chou L."/>
            <person name="Kuo C.-H."/>
        </authorList>
    </citation>
    <scope>NUCLEOTIDE SEQUENCE [LARGE SCALE GENOMIC DNA]</scope>
    <source>
        <strain evidence="8 9">CCH</strain>
    </source>
</reference>
<feature type="transmembrane region" description="Helical" evidence="6">
    <location>
        <begin position="178"/>
        <end position="197"/>
    </location>
</feature>
<feature type="transmembrane region" description="Helical" evidence="6">
    <location>
        <begin position="290"/>
        <end position="316"/>
    </location>
</feature>
<evidence type="ECO:0000256" key="4">
    <source>
        <dbReference type="ARBA" id="ARBA00022989"/>
    </source>
</evidence>
<keyword evidence="2" id="KW-1003">Cell membrane</keyword>
<accession>A0A5B9Y5X5</accession>
<keyword evidence="9" id="KW-1185">Reference proteome</keyword>
<dbReference type="AlphaFoldDB" id="A0A5B9Y5X5"/>
<keyword evidence="4 6" id="KW-1133">Transmembrane helix</keyword>
<feature type="transmembrane region" description="Helical" evidence="6">
    <location>
        <begin position="38"/>
        <end position="62"/>
    </location>
</feature>
<evidence type="ECO:0000313" key="8">
    <source>
        <dbReference type="EMBL" id="QEH62360.1"/>
    </source>
</evidence>
<dbReference type="KEGG" id="schi:SCHIN_v1c11670"/>
<protein>
    <recommendedName>
        <fullName evidence="7">ABC3 transporter permease C-terminal domain-containing protein</fullName>
    </recommendedName>
</protein>
<dbReference type="EMBL" id="CP043026">
    <property type="protein sequence ID" value="QEH62360.1"/>
    <property type="molecule type" value="Genomic_DNA"/>
</dbReference>
<feature type="transmembrane region" description="Helical" evidence="6">
    <location>
        <begin position="209"/>
        <end position="239"/>
    </location>
</feature>
<dbReference type="InterPro" id="IPR003838">
    <property type="entry name" value="ABC3_permease_C"/>
</dbReference>
<dbReference type="Pfam" id="PF02687">
    <property type="entry name" value="FtsX"/>
    <property type="match status" value="1"/>
</dbReference>
<feature type="domain" description="ABC3 transporter permease C-terminal" evidence="7">
    <location>
        <begin position="44"/>
        <end position="154"/>
    </location>
</feature>
<feature type="transmembrane region" description="Helical" evidence="6">
    <location>
        <begin position="259"/>
        <end position="284"/>
    </location>
</feature>
<evidence type="ECO:0000256" key="3">
    <source>
        <dbReference type="ARBA" id="ARBA00022692"/>
    </source>
</evidence>
<evidence type="ECO:0000256" key="1">
    <source>
        <dbReference type="ARBA" id="ARBA00004651"/>
    </source>
</evidence>
<feature type="transmembrane region" description="Helical" evidence="6">
    <location>
        <begin position="91"/>
        <end position="116"/>
    </location>
</feature>
<sequence length="407" mass="45782">MLSTLLLATFSLLLINTLYVIANNEFNNKLEGIQLLSTFSSLCGIVFFMSYFSLFGSIKLSVKLRLKQHRQLRIIGFTSGNIKNQIFVENLVMSCFTTLISLFLAIPIANLIISIFKNQGLVNEQFYLKRNFSFQWIYIVMTIGFTILIGFISTLDIKKLVNIKEFSLAKENNQKAEKVKITFGVITLLMSTALISNKATMIDGLGQNISILSVMLFLVSFALIGKWFFLGFVLFNLKLFKGIIFQNTFKSLKFNIEKIIGPITLLMSLLLFSNFSITTVLMGVEEKHNLINAVSLALIVGSFNLLIGINLIFLYFSNKNIENEALIKIGYTKKQVKISTLLEYFSAVLFAILTSIPFILIINIIICAYNNWTIKPISDLILFGQVNGALLGILILVGICLIIKKTK</sequence>
<evidence type="ECO:0000256" key="5">
    <source>
        <dbReference type="ARBA" id="ARBA00023136"/>
    </source>
</evidence>
<comment type="subcellular location">
    <subcellularLocation>
        <location evidence="1">Cell membrane</location>
        <topology evidence="1">Multi-pass membrane protein</topology>
    </subcellularLocation>
</comment>
<keyword evidence="5 6" id="KW-0472">Membrane</keyword>
<name>A0A5B9Y5X5_9MOLU</name>
<evidence type="ECO:0000259" key="7">
    <source>
        <dbReference type="Pfam" id="PF02687"/>
    </source>
</evidence>
<keyword evidence="3 6" id="KW-0812">Transmembrane</keyword>
<feature type="transmembrane region" description="Helical" evidence="6">
    <location>
        <begin position="136"/>
        <end position="157"/>
    </location>
</feature>
<evidence type="ECO:0000256" key="2">
    <source>
        <dbReference type="ARBA" id="ARBA00022475"/>
    </source>
</evidence>
<evidence type="ECO:0000256" key="6">
    <source>
        <dbReference type="SAM" id="Phobius"/>
    </source>
</evidence>
<dbReference type="Proteomes" id="UP000323144">
    <property type="component" value="Chromosome"/>
</dbReference>
<feature type="transmembrane region" description="Helical" evidence="6">
    <location>
        <begin position="386"/>
        <end position="403"/>
    </location>
</feature>
<gene>
    <name evidence="8" type="ORF">SCHIN_v1c11670</name>
</gene>
<evidence type="ECO:0000313" key="9">
    <source>
        <dbReference type="Proteomes" id="UP000323144"/>
    </source>
</evidence>
<proteinExistence type="predicted"/>
<dbReference type="GO" id="GO:0005886">
    <property type="term" value="C:plasma membrane"/>
    <property type="evidence" value="ECO:0007669"/>
    <property type="project" value="UniProtKB-SubCell"/>
</dbReference>